<dbReference type="Proteomes" id="UP001151532">
    <property type="component" value="Chromosome 2"/>
</dbReference>
<accession>A0A9Q0SRZ4</accession>
<feature type="compositionally biased region" description="Basic and acidic residues" evidence="1">
    <location>
        <begin position="8"/>
        <end position="20"/>
    </location>
</feature>
<evidence type="ECO:0000256" key="1">
    <source>
        <dbReference type="SAM" id="MobiDB-lite"/>
    </source>
</evidence>
<evidence type="ECO:0000259" key="2">
    <source>
        <dbReference type="PROSITE" id="PS50191"/>
    </source>
</evidence>
<dbReference type="InterPro" id="IPR052578">
    <property type="entry name" value="PI_Transfer_CRAL-TRIO"/>
</dbReference>
<dbReference type="PANTHER" id="PTHR45824">
    <property type="entry name" value="GH16843P"/>
    <property type="match status" value="1"/>
</dbReference>
<evidence type="ECO:0000313" key="4">
    <source>
        <dbReference type="Proteomes" id="UP001151532"/>
    </source>
</evidence>
<protein>
    <recommendedName>
        <fullName evidence="2">CRAL-TRIO domain-containing protein</fullName>
    </recommendedName>
</protein>
<dbReference type="InterPro" id="IPR036865">
    <property type="entry name" value="CRAL-TRIO_dom_sf"/>
</dbReference>
<dbReference type="SUPFAM" id="SSF52087">
    <property type="entry name" value="CRAL/TRIO domain"/>
    <property type="match status" value="1"/>
</dbReference>
<sequence length="266" mass="30890">MFRWRNNTSHDQENDSVQHESKINELKAAIGPLSGRSLQYCTDACFRRYLDARNWNVDKAKKMLEETIRWRSAYKPEEICWHEVAVEGETGKIYRANFHDRQGRTVLILRPGMQNTKSIDNQMRHLTNTPPIKSARDTVNILQNHYPERLAVAFLYNPPRIFEAFWKIVKYFLDAKTFQKVKFVYPKDNDSVDLMRSYFDDENLPTELGGKATLKYDHEEFSRSMIEDDEKAAAFWGFDRKLQQAVNGHHGADAAPKPVDSASPAS</sequence>
<reference evidence="3" key="1">
    <citation type="submission" date="2022-11" db="EMBL/GenBank/DDBJ databases">
        <authorList>
            <person name="Hyden B.L."/>
            <person name="Feng K."/>
            <person name="Yates T."/>
            <person name="Jawdy S."/>
            <person name="Smart L.B."/>
            <person name="Muchero W."/>
        </authorList>
    </citation>
    <scope>NUCLEOTIDE SEQUENCE</scope>
    <source>
        <tissue evidence="3">Shoot tip</tissue>
    </source>
</reference>
<dbReference type="AlphaFoldDB" id="A0A9Q0SRZ4"/>
<name>A0A9Q0SRZ4_SALPP</name>
<feature type="domain" description="CRAL-TRIO" evidence="2">
    <location>
        <begin position="100"/>
        <end position="216"/>
    </location>
</feature>
<feature type="region of interest" description="Disordered" evidence="1">
    <location>
        <begin position="1"/>
        <end position="20"/>
    </location>
</feature>
<dbReference type="Pfam" id="PF00650">
    <property type="entry name" value="CRAL_TRIO"/>
    <property type="match status" value="1"/>
</dbReference>
<dbReference type="SMART" id="SM01100">
    <property type="entry name" value="CRAL_TRIO_N"/>
    <property type="match status" value="1"/>
</dbReference>
<dbReference type="OrthoDB" id="75724at2759"/>
<reference evidence="3" key="2">
    <citation type="journal article" date="2023" name="Int. J. Mol. Sci.">
        <title>De Novo Assembly and Annotation of 11 Diverse Shrub Willow (Salix) Genomes Reveals Novel Gene Organization in Sex-Linked Regions.</title>
        <authorList>
            <person name="Hyden B."/>
            <person name="Feng K."/>
            <person name="Yates T.B."/>
            <person name="Jawdy S."/>
            <person name="Cereghino C."/>
            <person name="Smart L.B."/>
            <person name="Muchero W."/>
        </authorList>
    </citation>
    <scope>NUCLEOTIDE SEQUENCE</scope>
    <source>
        <tissue evidence="3">Shoot tip</tissue>
    </source>
</reference>
<dbReference type="PANTHER" id="PTHR45824:SF22">
    <property type="entry name" value="SEC14P-LIKE PHOSPHATIDYLINOSITOL TRANSFER FAMILY PROTEIN"/>
    <property type="match status" value="1"/>
</dbReference>
<dbReference type="InterPro" id="IPR011074">
    <property type="entry name" value="CRAL/TRIO_N_dom"/>
</dbReference>
<dbReference type="EMBL" id="JAPFFK010000019">
    <property type="protein sequence ID" value="KAJ6687258.1"/>
    <property type="molecule type" value="Genomic_DNA"/>
</dbReference>
<dbReference type="CDD" id="cd00170">
    <property type="entry name" value="SEC14"/>
    <property type="match status" value="1"/>
</dbReference>
<proteinExistence type="predicted"/>
<feature type="region of interest" description="Disordered" evidence="1">
    <location>
        <begin position="247"/>
        <end position="266"/>
    </location>
</feature>
<dbReference type="InterPro" id="IPR036273">
    <property type="entry name" value="CRAL/TRIO_N_dom_sf"/>
</dbReference>
<dbReference type="InterPro" id="IPR001251">
    <property type="entry name" value="CRAL-TRIO_dom"/>
</dbReference>
<dbReference type="PROSITE" id="PS50191">
    <property type="entry name" value="CRAL_TRIO"/>
    <property type="match status" value="1"/>
</dbReference>
<gene>
    <name evidence="3" type="ORF">OIU79_016886</name>
</gene>
<dbReference type="GO" id="GO:0008526">
    <property type="term" value="F:phosphatidylinositol transfer activity"/>
    <property type="evidence" value="ECO:0007669"/>
    <property type="project" value="TreeGrafter"/>
</dbReference>
<dbReference type="Gene3D" id="3.40.525.10">
    <property type="entry name" value="CRAL-TRIO lipid binding domain"/>
    <property type="match status" value="2"/>
</dbReference>
<keyword evidence="4" id="KW-1185">Reference proteome</keyword>
<evidence type="ECO:0000313" key="3">
    <source>
        <dbReference type="EMBL" id="KAJ6687258.1"/>
    </source>
</evidence>
<dbReference type="SUPFAM" id="SSF46938">
    <property type="entry name" value="CRAL/TRIO N-terminal domain"/>
    <property type="match status" value="1"/>
</dbReference>
<comment type="caution">
    <text evidence="3">The sequence shown here is derived from an EMBL/GenBank/DDBJ whole genome shotgun (WGS) entry which is preliminary data.</text>
</comment>
<dbReference type="SMART" id="SM00516">
    <property type="entry name" value="SEC14"/>
    <property type="match status" value="1"/>
</dbReference>
<organism evidence="3 4">
    <name type="scientific">Salix purpurea</name>
    <name type="common">Purple osier willow</name>
    <dbReference type="NCBI Taxonomy" id="77065"/>
    <lineage>
        <taxon>Eukaryota</taxon>
        <taxon>Viridiplantae</taxon>
        <taxon>Streptophyta</taxon>
        <taxon>Embryophyta</taxon>
        <taxon>Tracheophyta</taxon>
        <taxon>Spermatophyta</taxon>
        <taxon>Magnoliopsida</taxon>
        <taxon>eudicotyledons</taxon>
        <taxon>Gunneridae</taxon>
        <taxon>Pentapetalae</taxon>
        <taxon>rosids</taxon>
        <taxon>fabids</taxon>
        <taxon>Malpighiales</taxon>
        <taxon>Salicaceae</taxon>
        <taxon>Saliceae</taxon>
        <taxon>Salix</taxon>
    </lineage>
</organism>
<dbReference type="Pfam" id="PF03765">
    <property type="entry name" value="CRAL_TRIO_N"/>
    <property type="match status" value="1"/>
</dbReference>